<feature type="chain" id="PRO_5045744578" description="AarF domain-containing protein kinase 1" evidence="4">
    <location>
        <begin position="18"/>
        <end position="562"/>
    </location>
</feature>
<dbReference type="Pfam" id="PF03109">
    <property type="entry name" value="ABC1"/>
    <property type="match status" value="1"/>
</dbReference>
<evidence type="ECO:0000256" key="2">
    <source>
        <dbReference type="ARBA" id="ARBA00040082"/>
    </source>
</evidence>
<sequence>MWRIVKWVLWGAPGSLGGVIALDSQDVLDLTHYPIFRAIRTGITTASIILDYKWSLYKLEVDSKEYETAKSQTHSRSAKKMLTLCWRNRGTYIKVGQHLGGMDYLLPPEYTKVLKVLHSQAPQSTMQEIEQVVKEDLKVKSLDEIFTDFEETPLGTASLAQVHRAKLRRDGSRVAVKVQHPSVRDLAHKDMNMMDRALRCVKQVFPDFNLMWLGEETRRNLPIELDFTMEVKNCEEASANLKCFSWVKLPKVYHKYSTDRVLVMEYFEGGQVNDKSYFKEHSINFNRVSRLLGKLFSEMIFVHGFVHCDPHPGNILVRWRPKKQTSLLQKVWSFFSKDFGEDLELVLLDHGLYRRLTKEFRYNYAGLWQAIINTDVKDMEKYARAIGGGDLYPILVTIVTGRAWKVVGQDGIKKVKFSKQEDDAIRSGVGGFLPDISQVLSNVPSDMLLVLKTNDHLRGLEYAYGVRGHASGFLDMSRCCLRALRDLKLEMAPSSQRNIIFRIQCHLRLLVDLAKISLYELFLWIREFSVAKSKSEQKSLKETFQDATVCESNNSFSGEVFV</sequence>
<dbReference type="Gene3D" id="1.10.510.10">
    <property type="entry name" value="Transferase(Phosphotransferase) domain 1"/>
    <property type="match status" value="1"/>
</dbReference>
<dbReference type="InterPro" id="IPR051130">
    <property type="entry name" value="Mito_struct-func_regulator"/>
</dbReference>
<evidence type="ECO:0000313" key="7">
    <source>
        <dbReference type="Proteomes" id="UP001642483"/>
    </source>
</evidence>
<accession>A0ABP0FSK0</accession>
<dbReference type="PANTHER" id="PTHR43173">
    <property type="entry name" value="ABC1 FAMILY PROTEIN"/>
    <property type="match status" value="1"/>
</dbReference>
<keyword evidence="4" id="KW-0732">Signal</keyword>
<reference evidence="6 7" key="1">
    <citation type="submission" date="2024-02" db="EMBL/GenBank/DDBJ databases">
        <authorList>
            <person name="Daric V."/>
            <person name="Darras S."/>
        </authorList>
    </citation>
    <scope>NUCLEOTIDE SEQUENCE [LARGE SCALE GENOMIC DNA]</scope>
</reference>
<proteinExistence type="inferred from homology"/>
<dbReference type="InterPro" id="IPR004147">
    <property type="entry name" value="ABC1_dom"/>
</dbReference>
<evidence type="ECO:0000313" key="6">
    <source>
        <dbReference type="EMBL" id="CAK8682616.1"/>
    </source>
</evidence>
<name>A0ABP0FSK0_CLALP</name>
<dbReference type="CDD" id="cd13969">
    <property type="entry name" value="ADCK1-like"/>
    <property type="match status" value="1"/>
</dbReference>
<evidence type="ECO:0000256" key="1">
    <source>
        <dbReference type="ARBA" id="ARBA00009670"/>
    </source>
</evidence>
<evidence type="ECO:0000259" key="5">
    <source>
        <dbReference type="Pfam" id="PF03109"/>
    </source>
</evidence>
<dbReference type="PANTHER" id="PTHR43173:SF19">
    <property type="entry name" value="AARF DOMAIN-CONTAINING PROTEIN KINASE 1"/>
    <property type="match status" value="1"/>
</dbReference>
<organism evidence="6 7">
    <name type="scientific">Clavelina lepadiformis</name>
    <name type="common">Light-bulb sea squirt</name>
    <name type="synonym">Ascidia lepadiformis</name>
    <dbReference type="NCBI Taxonomy" id="159417"/>
    <lineage>
        <taxon>Eukaryota</taxon>
        <taxon>Metazoa</taxon>
        <taxon>Chordata</taxon>
        <taxon>Tunicata</taxon>
        <taxon>Ascidiacea</taxon>
        <taxon>Aplousobranchia</taxon>
        <taxon>Clavelinidae</taxon>
        <taxon>Clavelina</taxon>
    </lineage>
</organism>
<feature type="domain" description="ABC1 atypical kinase-like" evidence="5">
    <location>
        <begin position="117"/>
        <end position="382"/>
    </location>
</feature>
<evidence type="ECO:0000256" key="3">
    <source>
        <dbReference type="ARBA" id="ARBA00045626"/>
    </source>
</evidence>
<comment type="caution">
    <text evidence="6">The sequence shown here is derived from an EMBL/GenBank/DDBJ whole genome shotgun (WGS) entry which is preliminary data.</text>
</comment>
<dbReference type="InterPro" id="IPR011009">
    <property type="entry name" value="Kinase-like_dom_sf"/>
</dbReference>
<comment type="function">
    <text evidence="3">Appears to be essential for maintaining mitochondrial cristae formation and mitochondrial function by acting via YME1L1 in a kinase-independent manner to regulate essential mitochondrial structural proteins OPA1 and IMMT. The action of this enzyme is not yet clear. It is not known if it has protein kinase activity and what type of substrate it would phosphorylate (Ser, Thr or Tyr).</text>
</comment>
<protein>
    <recommendedName>
        <fullName evidence="2">AarF domain-containing protein kinase 1</fullName>
    </recommendedName>
</protein>
<gene>
    <name evidence="6" type="ORF">CVLEPA_LOCUS13276</name>
</gene>
<comment type="similarity">
    <text evidence="1">Belongs to the protein kinase superfamily. ADCK protein kinase family.</text>
</comment>
<keyword evidence="7" id="KW-1185">Reference proteome</keyword>
<dbReference type="SUPFAM" id="SSF56112">
    <property type="entry name" value="Protein kinase-like (PK-like)"/>
    <property type="match status" value="1"/>
</dbReference>
<dbReference type="EMBL" id="CAWYQH010000096">
    <property type="protein sequence ID" value="CAK8682616.1"/>
    <property type="molecule type" value="Genomic_DNA"/>
</dbReference>
<feature type="signal peptide" evidence="4">
    <location>
        <begin position="1"/>
        <end position="17"/>
    </location>
</feature>
<dbReference type="Proteomes" id="UP001642483">
    <property type="component" value="Unassembled WGS sequence"/>
</dbReference>
<evidence type="ECO:0000256" key="4">
    <source>
        <dbReference type="SAM" id="SignalP"/>
    </source>
</evidence>
<dbReference type="InterPro" id="IPR045307">
    <property type="entry name" value="ADCK1_dom"/>
</dbReference>